<organism evidence="1 2">
    <name type="scientific">Thermoproteus uzoniensis (strain 768-20)</name>
    <dbReference type="NCBI Taxonomy" id="999630"/>
    <lineage>
        <taxon>Archaea</taxon>
        <taxon>Thermoproteota</taxon>
        <taxon>Thermoprotei</taxon>
        <taxon>Thermoproteales</taxon>
        <taxon>Thermoproteaceae</taxon>
        <taxon>Thermoproteus</taxon>
    </lineage>
</organism>
<gene>
    <name evidence="1" type="ordered locus">TUZN_0615</name>
</gene>
<reference evidence="1 2" key="1">
    <citation type="journal article" date="2011" name="J. Bacteriol.">
        <title>Complete genome sequence of the thermoacidophilic crenarchaeon Thermoproteus uzoniensis 768-20.</title>
        <authorList>
            <person name="Mardanov A.V."/>
            <person name="Gumerov V.M."/>
            <person name="Beletsky A.V."/>
            <person name="Prokofeva M.I."/>
            <person name="Bonch-Osmolovskaya E.A."/>
            <person name="Ravin N.V."/>
            <person name="Skryabin K.G."/>
        </authorList>
    </citation>
    <scope>NUCLEOTIDE SEQUENCE [LARGE SCALE GENOMIC DNA]</scope>
    <source>
        <strain evidence="1 2">768-20</strain>
    </source>
</reference>
<sequence length="55" mass="6590">MKIRIWIKRRCDELGLCEYVEVPLARAVRIADKIRLEDVYIIIDDVDPRLFEDLT</sequence>
<evidence type="ECO:0000313" key="1">
    <source>
        <dbReference type="EMBL" id="AEA12109.1"/>
    </source>
</evidence>
<accession>F2L453</accession>
<dbReference type="EMBL" id="CP002590">
    <property type="protein sequence ID" value="AEA12109.1"/>
    <property type="molecule type" value="Genomic_DNA"/>
</dbReference>
<evidence type="ECO:0000313" key="2">
    <source>
        <dbReference type="Proteomes" id="UP000008138"/>
    </source>
</evidence>
<reference key="2">
    <citation type="submission" date="2011-03" db="EMBL/GenBank/DDBJ databases">
        <title>Complete genome sequence of the thermoacidophilic crenarchaeon Thermoproteus uzoniensis 768-20.</title>
        <authorList>
            <person name="Mardanov A.V."/>
            <person name="Gumerov V.M."/>
            <person name="Beletsky A.V."/>
            <person name="Prokofeva M.I."/>
            <person name="Bonch-Osmolovskaya E.A."/>
            <person name="Ravin N.V."/>
            <person name="Skryabin K.G."/>
        </authorList>
    </citation>
    <scope>NUCLEOTIDE SEQUENCE</scope>
    <source>
        <strain>768-20</strain>
    </source>
</reference>
<proteinExistence type="predicted"/>
<dbReference type="RefSeq" id="WP_013679445.1">
    <property type="nucleotide sequence ID" value="NC_015315.1"/>
</dbReference>
<keyword evidence="2" id="KW-1185">Reference proteome</keyword>
<protein>
    <submittedName>
        <fullName evidence="1">Uncharacterized protein</fullName>
    </submittedName>
</protein>
<dbReference type="Proteomes" id="UP000008138">
    <property type="component" value="Chromosome"/>
</dbReference>
<dbReference type="OrthoDB" id="24888at2157"/>
<dbReference type="KEGG" id="tuz:TUZN_0615"/>
<dbReference type="AlphaFoldDB" id="F2L453"/>
<name>F2L453_THEU7</name>
<dbReference type="GeneID" id="59388391"/>
<dbReference type="HOGENOM" id="CLU_3021179_0_0_2"/>
<dbReference type="STRING" id="999630.TUZN_0615"/>
<dbReference type="eggNOG" id="arCOG14029">
    <property type="taxonomic scope" value="Archaea"/>
</dbReference>